<protein>
    <submittedName>
        <fullName evidence="1">Uncharacterized protein</fullName>
    </submittedName>
</protein>
<accession>A0A6V7VBW6</accession>
<gene>
    <name evidence="1" type="ORF">MENT_LOCUS23445</name>
</gene>
<reference evidence="1 2" key="1">
    <citation type="submission" date="2020-08" db="EMBL/GenBank/DDBJ databases">
        <authorList>
            <person name="Koutsovoulos G."/>
            <person name="Danchin GJ E."/>
        </authorList>
    </citation>
    <scope>NUCLEOTIDE SEQUENCE [LARGE SCALE GENOMIC DNA]</scope>
</reference>
<comment type="caution">
    <text evidence="1">The sequence shown here is derived from an EMBL/GenBank/DDBJ whole genome shotgun (WGS) entry which is preliminary data.</text>
</comment>
<dbReference type="Proteomes" id="UP000580250">
    <property type="component" value="Unassembled WGS sequence"/>
</dbReference>
<sequence>MFVRVDSIIDEDLEYCISVGIGELNFLYYLINIKKMVAKEEFNMVIFNINVKIYSLNYEKINHFICTNSVMSLHRY</sequence>
<name>A0A6V7VBW6_MELEN</name>
<dbReference type="EMBL" id="CAJEWN010000192">
    <property type="protein sequence ID" value="CAD2171918.1"/>
    <property type="molecule type" value="Genomic_DNA"/>
</dbReference>
<proteinExistence type="predicted"/>
<organism evidence="1 2">
    <name type="scientific">Meloidogyne enterolobii</name>
    <name type="common">Root-knot nematode worm</name>
    <name type="synonym">Meloidogyne mayaguensis</name>
    <dbReference type="NCBI Taxonomy" id="390850"/>
    <lineage>
        <taxon>Eukaryota</taxon>
        <taxon>Metazoa</taxon>
        <taxon>Ecdysozoa</taxon>
        <taxon>Nematoda</taxon>
        <taxon>Chromadorea</taxon>
        <taxon>Rhabditida</taxon>
        <taxon>Tylenchina</taxon>
        <taxon>Tylenchomorpha</taxon>
        <taxon>Tylenchoidea</taxon>
        <taxon>Meloidogynidae</taxon>
        <taxon>Meloidogyninae</taxon>
        <taxon>Meloidogyne</taxon>
    </lineage>
</organism>
<evidence type="ECO:0000313" key="2">
    <source>
        <dbReference type="Proteomes" id="UP000580250"/>
    </source>
</evidence>
<dbReference type="AlphaFoldDB" id="A0A6V7VBW6"/>
<evidence type="ECO:0000313" key="1">
    <source>
        <dbReference type="EMBL" id="CAD2171918.1"/>
    </source>
</evidence>